<dbReference type="EMBL" id="SDHY01000001">
    <property type="protein sequence ID" value="RXK52399.1"/>
    <property type="molecule type" value="Genomic_DNA"/>
</dbReference>
<name>A0A4Q1C2M2_9BACT</name>
<sequence length="142" mass="16294">MFKSLRISFLLLSLTLFGGIGHFVKNDYKHTIFSKNTSQSLSESHGSTGDNLSKSEAFFINSLIRPYISTKTEAPLFHTEVEEEEEDFSVSKKGYKQIQFALTYEFPRFFDWSVEPKLGSFHATSKALTYIPLYLTLQVFLI</sequence>
<reference evidence="1 2" key="1">
    <citation type="submission" date="2019-01" db="EMBL/GenBank/DDBJ databases">
        <title>Cytophagaceae bacterium strain CAR-16.</title>
        <authorList>
            <person name="Chen W.-M."/>
        </authorList>
    </citation>
    <scope>NUCLEOTIDE SEQUENCE [LARGE SCALE GENOMIC DNA]</scope>
    <source>
        <strain evidence="1 2">CAR-16</strain>
    </source>
</reference>
<gene>
    <name evidence="1" type="ORF">ESB04_01750</name>
</gene>
<dbReference type="RefSeq" id="WP_129025627.1">
    <property type="nucleotide sequence ID" value="NZ_SDHY01000001.1"/>
</dbReference>
<evidence type="ECO:0000313" key="1">
    <source>
        <dbReference type="EMBL" id="RXK52399.1"/>
    </source>
</evidence>
<dbReference type="AlphaFoldDB" id="A0A4Q1C2M2"/>
<accession>A0A4Q1C2M2</accession>
<proteinExistence type="predicted"/>
<evidence type="ECO:0000313" key="2">
    <source>
        <dbReference type="Proteomes" id="UP000289455"/>
    </source>
</evidence>
<protein>
    <submittedName>
        <fullName evidence="1">Uncharacterized protein</fullName>
    </submittedName>
</protein>
<comment type="caution">
    <text evidence="1">The sequence shown here is derived from an EMBL/GenBank/DDBJ whole genome shotgun (WGS) entry which is preliminary data.</text>
</comment>
<dbReference type="Proteomes" id="UP000289455">
    <property type="component" value="Unassembled WGS sequence"/>
</dbReference>
<organism evidence="1 2">
    <name type="scientific">Aquirufa rosea</name>
    <dbReference type="NCBI Taxonomy" id="2509241"/>
    <lineage>
        <taxon>Bacteria</taxon>
        <taxon>Pseudomonadati</taxon>
        <taxon>Bacteroidota</taxon>
        <taxon>Cytophagia</taxon>
        <taxon>Cytophagales</taxon>
        <taxon>Flectobacillaceae</taxon>
        <taxon>Aquirufa</taxon>
    </lineage>
</organism>
<keyword evidence="2" id="KW-1185">Reference proteome</keyword>